<comment type="pathway">
    <text evidence="2 9">Glycan degradation; xylan degradation.</text>
</comment>
<evidence type="ECO:0000256" key="2">
    <source>
        <dbReference type="ARBA" id="ARBA00004851"/>
    </source>
</evidence>
<feature type="domain" description="GH11" evidence="12">
    <location>
        <begin position="39"/>
        <end position="267"/>
    </location>
</feature>
<keyword evidence="8 9" id="KW-0624">Polysaccharide degradation</keyword>
<dbReference type="PANTHER" id="PTHR46828">
    <property type="entry name" value="ENDO-1,4-BETA-XYLANASE A-RELATED"/>
    <property type="match status" value="1"/>
</dbReference>
<evidence type="ECO:0000256" key="4">
    <source>
        <dbReference type="ARBA" id="ARBA00022651"/>
    </source>
</evidence>
<feature type="active site" description="Proton donor" evidence="9">
    <location>
        <position position="254"/>
    </location>
</feature>
<reference evidence="13" key="1">
    <citation type="submission" date="2012-03" db="EMBL/GenBank/DDBJ databases">
        <title>Functional metagenomics reveals considerable lignocellulase gene clusters in the gut microbiome of a wood-feeding higher termite.</title>
        <authorList>
            <person name="Liu N."/>
        </authorList>
    </citation>
    <scope>NUCLEOTIDE SEQUENCE</scope>
</reference>
<evidence type="ECO:0000313" key="13">
    <source>
        <dbReference type="EMBL" id="AGS52099.1"/>
    </source>
</evidence>
<feature type="region of interest" description="Disordered" evidence="10">
    <location>
        <begin position="275"/>
        <end position="301"/>
    </location>
</feature>
<dbReference type="SUPFAM" id="SSF49899">
    <property type="entry name" value="Concanavalin A-like lectins/glucanases"/>
    <property type="match status" value="1"/>
</dbReference>
<protein>
    <recommendedName>
        <fullName evidence="3 9">endo-1,4-beta-xylanase</fullName>
        <ecNumber evidence="3 9">3.2.1.8</ecNumber>
    </recommendedName>
</protein>
<dbReference type="Pfam" id="PF00457">
    <property type="entry name" value="Glyco_hydro_11"/>
    <property type="match status" value="1"/>
</dbReference>
<dbReference type="EC" id="3.2.1.8" evidence="3 9"/>
<evidence type="ECO:0000256" key="7">
    <source>
        <dbReference type="ARBA" id="ARBA00023295"/>
    </source>
</evidence>
<evidence type="ECO:0000256" key="10">
    <source>
        <dbReference type="SAM" id="MobiDB-lite"/>
    </source>
</evidence>
<comment type="similarity">
    <text evidence="9">Belongs to the glycosyl hydrolase 11 (cellulase G) family.</text>
</comment>
<feature type="active site" description="Nucleophile" evidence="9">
    <location>
        <position position="152"/>
    </location>
</feature>
<dbReference type="GO" id="GO:0031176">
    <property type="term" value="F:endo-1,4-beta-xylanase activity"/>
    <property type="evidence" value="ECO:0007669"/>
    <property type="project" value="UniProtKB-UniRule"/>
</dbReference>
<evidence type="ECO:0000256" key="9">
    <source>
        <dbReference type="PROSITE-ProRule" id="PRU01097"/>
    </source>
</evidence>
<accession>A0A806KH36</accession>
<name>A0A806KH36_9BACT</name>
<keyword evidence="7 9" id="KW-0326">Glycosidase</keyword>
<dbReference type="EMBL" id="JQ844182">
    <property type="protein sequence ID" value="AGS52099.1"/>
    <property type="molecule type" value="Genomic_DNA"/>
</dbReference>
<keyword evidence="6 9" id="KW-0119">Carbohydrate metabolism</keyword>
<evidence type="ECO:0000256" key="8">
    <source>
        <dbReference type="ARBA" id="ARBA00023326"/>
    </source>
</evidence>
<feature type="region of interest" description="Disordered" evidence="10">
    <location>
        <begin position="380"/>
        <end position="428"/>
    </location>
</feature>
<keyword evidence="11" id="KW-0732">Signal</keyword>
<evidence type="ECO:0000256" key="5">
    <source>
        <dbReference type="ARBA" id="ARBA00022801"/>
    </source>
</evidence>
<evidence type="ECO:0000256" key="11">
    <source>
        <dbReference type="SAM" id="SignalP"/>
    </source>
</evidence>
<dbReference type="PROSITE" id="PS51761">
    <property type="entry name" value="GH11_3"/>
    <property type="match status" value="1"/>
</dbReference>
<feature type="signal peptide" evidence="11">
    <location>
        <begin position="1"/>
        <end position="19"/>
    </location>
</feature>
<dbReference type="InterPro" id="IPR001137">
    <property type="entry name" value="Glyco_hydro_11"/>
</dbReference>
<sequence>MKKFIIFSLIAVFFAPLFAQNPCSETAKLSEGTQLSMNGNQGMGNLSGTDYHYEAWIEGGNSSDQKLLWYGANQGGGAAFRAEWKNPNDYLGRIGYFWGGSSGPKYSDINNVYVDFNYTRSGNNTAGDYSYIGVYGWARNSSASASSERLIEYYVVEDWFGNQWQNQSEPVGNNTIDGTEISSSFNMDGSTYKIYKKTRTGPSVDGNSTFTQIFSVRQTQRKCGSISVTEHFKEWERIGGIKFNNLYDLKFLVEAGGGTGWFDATYIKLTRNATSNGGNSSNSGGGSSSSNTGGTGSSSSQAVQATTCQTPLITYPTNTVPSNPYTACFMHTNGKCYVCKVENESGNNTCRSSWVWNGSQIESNLESGYWYREVPCPSSTSSSSQASSSSQKSSSSQSSSSSNTSSSSSNKSSSSAGVNNLSSSSSDNGEITPILTQNYQQDIAVVKYYDLQGQALGNVKPKKPGVYIVKNTKTRQIKKEVVK</sequence>
<evidence type="ECO:0000259" key="12">
    <source>
        <dbReference type="PROSITE" id="PS51761"/>
    </source>
</evidence>
<keyword evidence="5 9" id="KW-0378">Hydrolase</keyword>
<dbReference type="InterPro" id="IPR033123">
    <property type="entry name" value="GH11_dom"/>
</dbReference>
<dbReference type="PANTHER" id="PTHR46828:SF2">
    <property type="entry name" value="ENDO-1,4-BETA-XYLANASE A-RELATED"/>
    <property type="match status" value="1"/>
</dbReference>
<evidence type="ECO:0000256" key="6">
    <source>
        <dbReference type="ARBA" id="ARBA00023277"/>
    </source>
</evidence>
<dbReference type="GO" id="GO:0045493">
    <property type="term" value="P:xylan catabolic process"/>
    <property type="evidence" value="ECO:0007669"/>
    <property type="project" value="UniProtKB-UniRule"/>
</dbReference>
<feature type="chain" id="PRO_5032718731" description="endo-1,4-beta-xylanase" evidence="11">
    <location>
        <begin position="20"/>
        <end position="483"/>
    </location>
</feature>
<organism evidence="13">
    <name type="scientific">uncultured bacterium contig00029</name>
    <dbReference type="NCBI Taxonomy" id="1181518"/>
    <lineage>
        <taxon>Bacteria</taxon>
        <taxon>environmental samples</taxon>
    </lineage>
</organism>
<proteinExistence type="inferred from homology"/>
<dbReference type="InterPro" id="IPR013319">
    <property type="entry name" value="GH11/12"/>
</dbReference>
<feature type="compositionally biased region" description="Low complexity" evidence="10">
    <location>
        <begin position="275"/>
        <end position="300"/>
    </location>
</feature>
<comment type="catalytic activity">
    <reaction evidence="1 9">
        <text>Endohydrolysis of (1-&gt;4)-beta-D-xylosidic linkages in xylans.</text>
        <dbReference type="EC" id="3.2.1.8"/>
    </reaction>
</comment>
<dbReference type="InterPro" id="IPR013320">
    <property type="entry name" value="ConA-like_dom_sf"/>
</dbReference>
<evidence type="ECO:0000256" key="3">
    <source>
        <dbReference type="ARBA" id="ARBA00012590"/>
    </source>
</evidence>
<evidence type="ECO:0000256" key="1">
    <source>
        <dbReference type="ARBA" id="ARBA00000681"/>
    </source>
</evidence>
<keyword evidence="4 9" id="KW-0858">Xylan degradation</keyword>
<dbReference type="Gene3D" id="2.60.120.180">
    <property type="match status" value="1"/>
</dbReference>
<dbReference type="UniPathway" id="UPA00114"/>
<dbReference type="AlphaFoldDB" id="A0A806KH36"/>